<dbReference type="GO" id="GO:0032968">
    <property type="term" value="P:positive regulation of transcription elongation by RNA polymerase II"/>
    <property type="evidence" value="ECO:0007669"/>
    <property type="project" value="TreeGrafter"/>
</dbReference>
<gene>
    <name evidence="13 14" type="primary">LOC105036316</name>
</gene>
<keyword evidence="5 9" id="KW-0547">Nucleotide-binding</keyword>
<dbReference type="FunFam" id="3.30.200.20:FF:000021">
    <property type="entry name" value="probable serine/threonine-protein kinase At1g54610"/>
    <property type="match status" value="1"/>
</dbReference>
<feature type="binding site" evidence="9">
    <location>
        <position position="194"/>
    </location>
    <ligand>
        <name>ATP</name>
        <dbReference type="ChEBI" id="CHEBI:30616"/>
    </ligand>
</feature>
<dbReference type="GeneID" id="105036316"/>
<feature type="domain" description="Protein kinase" evidence="11">
    <location>
        <begin position="165"/>
        <end position="449"/>
    </location>
</feature>
<evidence type="ECO:0000256" key="9">
    <source>
        <dbReference type="PROSITE-ProRule" id="PRU10141"/>
    </source>
</evidence>
<evidence type="ECO:0000256" key="5">
    <source>
        <dbReference type="ARBA" id="ARBA00022741"/>
    </source>
</evidence>
<evidence type="ECO:0000256" key="7">
    <source>
        <dbReference type="ARBA" id="ARBA00022840"/>
    </source>
</evidence>
<dbReference type="PROSITE" id="PS00107">
    <property type="entry name" value="PROTEIN_KINASE_ATP"/>
    <property type="match status" value="1"/>
</dbReference>
<dbReference type="Pfam" id="PF00069">
    <property type="entry name" value="Pkinase"/>
    <property type="match status" value="1"/>
</dbReference>
<evidence type="ECO:0000313" key="14">
    <source>
        <dbReference type="RefSeq" id="XP_019704191.1"/>
    </source>
</evidence>
<name>A0A6I9QJA7_ELAGV</name>
<dbReference type="InterPro" id="IPR050108">
    <property type="entry name" value="CDK"/>
</dbReference>
<proteinExistence type="inferred from homology"/>
<dbReference type="KEGG" id="egu:105036316"/>
<dbReference type="EC" id="2.7.11.23" evidence="2"/>
<dbReference type="InterPro" id="IPR011009">
    <property type="entry name" value="Kinase-like_dom_sf"/>
</dbReference>
<feature type="region of interest" description="Disordered" evidence="10">
    <location>
        <begin position="656"/>
        <end position="694"/>
    </location>
</feature>
<keyword evidence="12" id="KW-1185">Reference proteome</keyword>
<feature type="compositionally biased region" description="Basic and acidic residues" evidence="10">
    <location>
        <begin position="656"/>
        <end position="673"/>
    </location>
</feature>
<evidence type="ECO:0000256" key="8">
    <source>
        <dbReference type="ARBA" id="ARBA00049280"/>
    </source>
</evidence>
<dbReference type="Proteomes" id="UP000504607">
    <property type="component" value="Chromosome 2"/>
</dbReference>
<keyword evidence="4" id="KW-0808">Transferase</keyword>
<dbReference type="GO" id="GO:0008353">
    <property type="term" value="F:RNA polymerase II CTD heptapeptide repeat kinase activity"/>
    <property type="evidence" value="ECO:0007669"/>
    <property type="project" value="UniProtKB-EC"/>
</dbReference>
<feature type="region of interest" description="Disordered" evidence="10">
    <location>
        <begin position="1"/>
        <end position="64"/>
    </location>
</feature>
<dbReference type="GO" id="GO:0005524">
    <property type="term" value="F:ATP binding"/>
    <property type="evidence" value="ECO:0007669"/>
    <property type="project" value="UniProtKB-UniRule"/>
</dbReference>
<dbReference type="AlphaFoldDB" id="A0A6I9QJA7"/>
<evidence type="ECO:0000256" key="6">
    <source>
        <dbReference type="ARBA" id="ARBA00022777"/>
    </source>
</evidence>
<organism evidence="12 13">
    <name type="scientific">Elaeis guineensis var. tenera</name>
    <name type="common">Oil palm</name>
    <dbReference type="NCBI Taxonomy" id="51953"/>
    <lineage>
        <taxon>Eukaryota</taxon>
        <taxon>Viridiplantae</taxon>
        <taxon>Streptophyta</taxon>
        <taxon>Embryophyta</taxon>
        <taxon>Tracheophyta</taxon>
        <taxon>Spermatophyta</taxon>
        <taxon>Magnoliopsida</taxon>
        <taxon>Liliopsida</taxon>
        <taxon>Arecaceae</taxon>
        <taxon>Arecoideae</taxon>
        <taxon>Cocoseae</taxon>
        <taxon>Elaeidinae</taxon>
        <taxon>Elaeis</taxon>
    </lineage>
</organism>
<feature type="compositionally biased region" description="Basic and acidic residues" evidence="10">
    <location>
        <begin position="619"/>
        <end position="631"/>
    </location>
</feature>
<dbReference type="OrthoDB" id="779276at2759"/>
<dbReference type="InterPro" id="IPR017441">
    <property type="entry name" value="Protein_kinase_ATP_BS"/>
</dbReference>
<keyword evidence="7 9" id="KW-0067">ATP-binding</keyword>
<dbReference type="RefSeq" id="XP_019704191.1">
    <property type="nucleotide sequence ID" value="XM_019848632.2"/>
</dbReference>
<dbReference type="GO" id="GO:0000307">
    <property type="term" value="C:cyclin-dependent protein kinase holoenzyme complex"/>
    <property type="evidence" value="ECO:0007669"/>
    <property type="project" value="TreeGrafter"/>
</dbReference>
<evidence type="ECO:0000256" key="10">
    <source>
        <dbReference type="SAM" id="MobiDB-lite"/>
    </source>
</evidence>
<dbReference type="PANTHER" id="PTHR24056:SF397">
    <property type="entry name" value="OS11G0242500 PROTEIN"/>
    <property type="match status" value="1"/>
</dbReference>
<protein>
    <recommendedName>
        <fullName evidence="2">[RNA-polymerase]-subunit kinase</fullName>
        <ecNumber evidence="2">2.7.11.23</ecNumber>
    </recommendedName>
</protein>
<keyword evidence="6 13" id="KW-0418">Kinase</keyword>
<dbReference type="GO" id="GO:0005634">
    <property type="term" value="C:nucleus"/>
    <property type="evidence" value="ECO:0007669"/>
    <property type="project" value="TreeGrafter"/>
</dbReference>
<sequence>MGCVSSKGISHDEQGEARRRKGSKKSLKRLVSSSKREEVSRSDADADPSVGIDGGTARLIPKSQENAVSAPPLLLDDGEKAAVAVDWTCKGGRYRGQASFDVKADGVKPDLKTIGAGNDKESNLTISAMPNGFEGEHVAAGWPSWLTNVAREAVRGWLPRKKDSFEKLDKIGQGTYSTVYRARDLETGKIVALKKVRFVNVDPESVRFMAREIYILRRLDHPNIVKLEGLVSSRMSCSLYLVLEYMEHDLAGLAATPSIKFSESQIKCYMQQLLSGLDHCHSHGVLHRDIKGSNLLIGNNGILKIADFGLATFFNPDQRQPLTSRVVTLWYRPPELLLGATEYGVSVDLWSTGCILAELFAGKPIMPGRTEVEQLHRIFKLCGSPSEEFWRKLKLPHATSFKLTHPYQRCVGEAFRKFPSSAVALLDRLLAVEPADRGSAASALKSEFFTTKPLACDPSSLPKYPPCKEYDAKLRNEEARRQKAAALKGHELESGRRKAMPMPDVNAELQKRQIRANPKSSSNKFNPQEDIGSGFPIHHPRGTTENGFSHLGHSGVSISTWNKGYEDEAQTFSGHLPTNLGQSNGPYAKMLRSYMPQCGAADVSDFPGLVAARSSTTKLDNHREGAKHVNWPEHQPSSKYNQLDVADASEKHEWTKHLLDRPSSSHKDGRAASKESTAGYSTKKNRIHYSGPLMPPGGNIEEILREHERQIQQAIRRARLDKARSKNYGVMGQSEALLYASRIGRRDR</sequence>
<evidence type="ECO:0000259" key="11">
    <source>
        <dbReference type="PROSITE" id="PS50011"/>
    </source>
</evidence>
<evidence type="ECO:0000256" key="4">
    <source>
        <dbReference type="ARBA" id="ARBA00022679"/>
    </source>
</evidence>
<dbReference type="Gene3D" id="1.10.510.10">
    <property type="entry name" value="Transferase(Phosphotransferase) domain 1"/>
    <property type="match status" value="1"/>
</dbReference>
<dbReference type="Gene3D" id="3.30.200.20">
    <property type="entry name" value="Phosphorylase Kinase, domain 1"/>
    <property type="match status" value="1"/>
</dbReference>
<dbReference type="PANTHER" id="PTHR24056">
    <property type="entry name" value="CELL DIVISION PROTEIN KINASE"/>
    <property type="match status" value="1"/>
</dbReference>
<dbReference type="RefSeq" id="XP_010910391.1">
    <property type="nucleotide sequence ID" value="XM_010912089.3"/>
</dbReference>
<dbReference type="PROSITE" id="PS00108">
    <property type="entry name" value="PROTEIN_KINASE_ST"/>
    <property type="match status" value="1"/>
</dbReference>
<comment type="catalytic activity">
    <reaction evidence="8">
        <text>[DNA-directed RNA polymerase] + ATP = phospho-[DNA-directed RNA polymerase] + ADP + H(+)</text>
        <dbReference type="Rhea" id="RHEA:10216"/>
        <dbReference type="Rhea" id="RHEA-COMP:11321"/>
        <dbReference type="Rhea" id="RHEA-COMP:11322"/>
        <dbReference type="ChEBI" id="CHEBI:15378"/>
        <dbReference type="ChEBI" id="CHEBI:30616"/>
        <dbReference type="ChEBI" id="CHEBI:43176"/>
        <dbReference type="ChEBI" id="CHEBI:68546"/>
        <dbReference type="ChEBI" id="CHEBI:456216"/>
        <dbReference type="EC" id="2.7.11.23"/>
    </reaction>
</comment>
<dbReference type="FunFam" id="1.10.510.10:FF:000043">
    <property type="entry name" value="probable serine/threonine-protein kinase At1g54610"/>
    <property type="match status" value="1"/>
</dbReference>
<accession>A0A6I9QJA7</accession>
<dbReference type="CDD" id="cd07840">
    <property type="entry name" value="STKc_CDK9_like"/>
    <property type="match status" value="1"/>
</dbReference>
<comment type="similarity">
    <text evidence="1">Belongs to the protein kinase superfamily. CMGC Ser/Thr protein kinase family. CDC2/CDKX subfamily.</text>
</comment>
<dbReference type="InterPro" id="IPR000719">
    <property type="entry name" value="Prot_kinase_dom"/>
</dbReference>
<evidence type="ECO:0000256" key="1">
    <source>
        <dbReference type="ARBA" id="ARBA00006485"/>
    </source>
</evidence>
<dbReference type="InterPro" id="IPR008271">
    <property type="entry name" value="Ser/Thr_kinase_AS"/>
</dbReference>
<feature type="compositionally biased region" description="Basic and acidic residues" evidence="10">
    <location>
        <begin position="34"/>
        <end position="44"/>
    </location>
</feature>
<feature type="compositionally biased region" description="Basic residues" evidence="10">
    <location>
        <begin position="18"/>
        <end position="28"/>
    </location>
</feature>
<evidence type="ECO:0000256" key="2">
    <source>
        <dbReference type="ARBA" id="ARBA00012409"/>
    </source>
</evidence>
<evidence type="ECO:0000313" key="13">
    <source>
        <dbReference type="RefSeq" id="XP_010910391.1"/>
    </source>
</evidence>
<feature type="region of interest" description="Disordered" evidence="10">
    <location>
        <begin position="618"/>
        <end position="638"/>
    </location>
</feature>
<dbReference type="SMART" id="SM00220">
    <property type="entry name" value="S_TKc"/>
    <property type="match status" value="1"/>
</dbReference>
<reference evidence="13 14" key="1">
    <citation type="submission" date="2025-04" db="UniProtKB">
        <authorList>
            <consortium name="RefSeq"/>
        </authorList>
    </citation>
    <scope>IDENTIFICATION</scope>
</reference>
<evidence type="ECO:0000313" key="12">
    <source>
        <dbReference type="Proteomes" id="UP000504607"/>
    </source>
</evidence>
<dbReference type="SUPFAM" id="SSF56112">
    <property type="entry name" value="Protein kinase-like (PK-like)"/>
    <property type="match status" value="1"/>
</dbReference>
<evidence type="ECO:0000256" key="3">
    <source>
        <dbReference type="ARBA" id="ARBA00022527"/>
    </source>
</evidence>
<dbReference type="PROSITE" id="PS50011">
    <property type="entry name" value="PROTEIN_KINASE_DOM"/>
    <property type="match status" value="1"/>
</dbReference>
<keyword evidence="3" id="KW-0723">Serine/threonine-protein kinase</keyword>